<organism evidence="3">
    <name type="scientific">Onchocerca flexuosa</name>
    <dbReference type="NCBI Taxonomy" id="387005"/>
    <lineage>
        <taxon>Eukaryota</taxon>
        <taxon>Metazoa</taxon>
        <taxon>Ecdysozoa</taxon>
        <taxon>Nematoda</taxon>
        <taxon>Chromadorea</taxon>
        <taxon>Rhabditida</taxon>
        <taxon>Spirurina</taxon>
        <taxon>Spiruromorpha</taxon>
        <taxon>Filarioidea</taxon>
        <taxon>Onchocercidae</taxon>
        <taxon>Onchocerca</taxon>
    </lineage>
</organism>
<reference evidence="1 2" key="2">
    <citation type="submission" date="2018-11" db="EMBL/GenBank/DDBJ databases">
        <authorList>
            <consortium name="Pathogen Informatics"/>
        </authorList>
    </citation>
    <scope>NUCLEOTIDE SEQUENCE [LARGE SCALE GENOMIC DNA]</scope>
</reference>
<gene>
    <name evidence="1" type="ORF">OFLC_LOCUS10635</name>
</gene>
<proteinExistence type="predicted"/>
<dbReference type="Proteomes" id="UP000267606">
    <property type="component" value="Unassembled WGS sequence"/>
</dbReference>
<evidence type="ECO:0000313" key="1">
    <source>
        <dbReference type="EMBL" id="VDO70105.1"/>
    </source>
</evidence>
<dbReference type="EMBL" id="UZAJ01014385">
    <property type="protein sequence ID" value="VDO70105.1"/>
    <property type="molecule type" value="Genomic_DNA"/>
</dbReference>
<dbReference type="AlphaFoldDB" id="A0A183HT23"/>
<keyword evidence="2" id="KW-1185">Reference proteome</keyword>
<reference evidence="3" key="1">
    <citation type="submission" date="2016-06" db="UniProtKB">
        <authorList>
            <consortium name="WormBaseParasite"/>
        </authorList>
    </citation>
    <scope>IDENTIFICATION</scope>
</reference>
<evidence type="ECO:0000313" key="2">
    <source>
        <dbReference type="Proteomes" id="UP000267606"/>
    </source>
</evidence>
<sequence length="128" mass="14785">MDSVDERTNGTIGGFCKNTIIDEEQCDVNGSYCNEISITCQCKPGYELKIDMNEQDNMGSCIKMEKSKFTNETSTTPDEMNSMDFYLMEDDNSIRNNTFPFFENEPFDDSENLERYLIQIDDHNIPII</sequence>
<dbReference type="WBParaSite" id="OFLC_0001063501-mRNA-1">
    <property type="protein sequence ID" value="OFLC_0001063501-mRNA-1"/>
    <property type="gene ID" value="OFLC_0001063501"/>
</dbReference>
<dbReference type="STRING" id="387005.A0A183HT23"/>
<name>A0A183HT23_9BILA</name>
<protein>
    <submittedName>
        <fullName evidence="3">EB domain-containing protein</fullName>
    </submittedName>
</protein>
<evidence type="ECO:0000313" key="3">
    <source>
        <dbReference type="WBParaSite" id="OFLC_0001063501-mRNA-1"/>
    </source>
</evidence>
<accession>A0A183HT23</accession>